<sequence>MKFLEDVQNFKADLQNKKAAKLLKENDELQNLRAELQNKYSTLLGFGEKMNWESLTEDLRMEILVRLPVKSLMRFKCVQRSWNILFKTPSFLSKRRLHSSENDKRYPKRRSLAKSKKSVAKMLHVAVIAEIQSGMKNVKCAYDLKTEACFFLEDVLTCKAELQKEL</sequence>
<dbReference type="EMBL" id="CM001222">
    <property type="protein sequence ID" value="AES76970.1"/>
    <property type="molecule type" value="Genomic_DNA"/>
</dbReference>
<name>G7KQH6_MEDTR</name>
<dbReference type="PANTHER" id="PTHR31672">
    <property type="entry name" value="BNACNNG10540D PROTEIN"/>
    <property type="match status" value="1"/>
</dbReference>
<keyword evidence="1" id="KW-0175">Coiled coil</keyword>
<accession>G7KQH6</accession>
<feature type="coiled-coil region" evidence="1">
    <location>
        <begin position="12"/>
        <end position="42"/>
    </location>
</feature>
<dbReference type="PaxDb" id="3880-AES76970"/>
<dbReference type="Proteomes" id="UP000002051">
    <property type="component" value="Chromosome 6"/>
</dbReference>
<dbReference type="SUPFAM" id="SSF81383">
    <property type="entry name" value="F-box domain"/>
    <property type="match status" value="1"/>
</dbReference>
<organism evidence="3 5">
    <name type="scientific">Medicago truncatula</name>
    <name type="common">Barrel medic</name>
    <name type="synonym">Medicago tribuloides</name>
    <dbReference type="NCBI Taxonomy" id="3880"/>
    <lineage>
        <taxon>Eukaryota</taxon>
        <taxon>Viridiplantae</taxon>
        <taxon>Streptophyta</taxon>
        <taxon>Embryophyta</taxon>
        <taxon>Tracheophyta</taxon>
        <taxon>Spermatophyta</taxon>
        <taxon>Magnoliopsida</taxon>
        <taxon>eudicotyledons</taxon>
        <taxon>Gunneridae</taxon>
        <taxon>Pentapetalae</taxon>
        <taxon>rosids</taxon>
        <taxon>fabids</taxon>
        <taxon>Fabales</taxon>
        <taxon>Fabaceae</taxon>
        <taxon>Papilionoideae</taxon>
        <taxon>50 kb inversion clade</taxon>
        <taxon>NPAAA clade</taxon>
        <taxon>Hologalegina</taxon>
        <taxon>IRL clade</taxon>
        <taxon>Trifolieae</taxon>
        <taxon>Medicago</taxon>
    </lineage>
</organism>
<gene>
    <name evidence="3" type="ordered locus">MTR_6g090010</name>
</gene>
<dbReference type="InterPro" id="IPR050796">
    <property type="entry name" value="SCF_F-box_component"/>
</dbReference>
<feature type="domain" description="F-box" evidence="2">
    <location>
        <begin position="52"/>
        <end position="93"/>
    </location>
</feature>
<reference evidence="3 5" key="1">
    <citation type="journal article" date="2011" name="Nature">
        <title>The Medicago genome provides insight into the evolution of rhizobial symbioses.</title>
        <authorList>
            <person name="Young N.D."/>
            <person name="Debelle F."/>
            <person name="Oldroyd G.E."/>
            <person name="Geurts R."/>
            <person name="Cannon S.B."/>
            <person name="Udvardi M.K."/>
            <person name="Benedito V.A."/>
            <person name="Mayer K.F."/>
            <person name="Gouzy J."/>
            <person name="Schoof H."/>
            <person name="Van de Peer Y."/>
            <person name="Proost S."/>
            <person name="Cook D.R."/>
            <person name="Meyers B.C."/>
            <person name="Spannagl M."/>
            <person name="Cheung F."/>
            <person name="De Mita S."/>
            <person name="Krishnakumar V."/>
            <person name="Gundlach H."/>
            <person name="Zhou S."/>
            <person name="Mudge J."/>
            <person name="Bharti A.K."/>
            <person name="Murray J.D."/>
            <person name="Naoumkina M.A."/>
            <person name="Rosen B."/>
            <person name="Silverstein K.A."/>
            <person name="Tang H."/>
            <person name="Rombauts S."/>
            <person name="Zhao P.X."/>
            <person name="Zhou P."/>
            <person name="Barbe V."/>
            <person name="Bardou P."/>
            <person name="Bechner M."/>
            <person name="Bellec A."/>
            <person name="Berger A."/>
            <person name="Berges H."/>
            <person name="Bidwell S."/>
            <person name="Bisseling T."/>
            <person name="Choisne N."/>
            <person name="Couloux A."/>
            <person name="Denny R."/>
            <person name="Deshpande S."/>
            <person name="Dai X."/>
            <person name="Doyle J.J."/>
            <person name="Dudez A.M."/>
            <person name="Farmer A.D."/>
            <person name="Fouteau S."/>
            <person name="Franken C."/>
            <person name="Gibelin C."/>
            <person name="Gish J."/>
            <person name="Goldstein S."/>
            <person name="Gonzalez A.J."/>
            <person name="Green P.J."/>
            <person name="Hallab A."/>
            <person name="Hartog M."/>
            <person name="Hua A."/>
            <person name="Humphray S.J."/>
            <person name="Jeong D.H."/>
            <person name="Jing Y."/>
            <person name="Jocker A."/>
            <person name="Kenton S.M."/>
            <person name="Kim D.J."/>
            <person name="Klee K."/>
            <person name="Lai H."/>
            <person name="Lang C."/>
            <person name="Lin S."/>
            <person name="Macmil S.L."/>
            <person name="Magdelenat G."/>
            <person name="Matthews L."/>
            <person name="McCorrison J."/>
            <person name="Monaghan E.L."/>
            <person name="Mun J.H."/>
            <person name="Najar F.Z."/>
            <person name="Nicholson C."/>
            <person name="Noirot C."/>
            <person name="O'Bleness M."/>
            <person name="Paule C.R."/>
            <person name="Poulain J."/>
            <person name="Prion F."/>
            <person name="Qin B."/>
            <person name="Qu C."/>
            <person name="Retzel E.F."/>
            <person name="Riddle C."/>
            <person name="Sallet E."/>
            <person name="Samain S."/>
            <person name="Samson N."/>
            <person name="Sanders I."/>
            <person name="Saurat O."/>
            <person name="Scarpelli C."/>
            <person name="Schiex T."/>
            <person name="Segurens B."/>
            <person name="Severin A.J."/>
            <person name="Sherrier D.J."/>
            <person name="Shi R."/>
            <person name="Sims S."/>
            <person name="Singer S.R."/>
            <person name="Sinharoy S."/>
            <person name="Sterck L."/>
            <person name="Viollet A."/>
            <person name="Wang B.B."/>
            <person name="Wang K."/>
            <person name="Wang M."/>
            <person name="Wang X."/>
            <person name="Warfsmann J."/>
            <person name="Weissenbach J."/>
            <person name="White D.D."/>
            <person name="White J.D."/>
            <person name="Wiley G.B."/>
            <person name="Wincker P."/>
            <person name="Xing Y."/>
            <person name="Yang L."/>
            <person name="Yao Z."/>
            <person name="Ying F."/>
            <person name="Zhai J."/>
            <person name="Zhou L."/>
            <person name="Zuber A."/>
            <person name="Denarie J."/>
            <person name="Dixon R.A."/>
            <person name="May G.D."/>
            <person name="Schwartz D.C."/>
            <person name="Rogers J."/>
            <person name="Quetier F."/>
            <person name="Town C.D."/>
            <person name="Roe B.A."/>
        </authorList>
    </citation>
    <scope>NUCLEOTIDE SEQUENCE [LARGE SCALE GENOMIC DNA]</scope>
    <source>
        <strain evidence="3">A17</strain>
        <strain evidence="4 5">cv. Jemalong A17</strain>
    </source>
</reference>
<dbReference type="Gene3D" id="1.20.1280.50">
    <property type="match status" value="1"/>
</dbReference>
<evidence type="ECO:0000259" key="2">
    <source>
        <dbReference type="Pfam" id="PF00646"/>
    </source>
</evidence>
<dbReference type="CDD" id="cd22157">
    <property type="entry name" value="F-box_AtFBW1-like"/>
    <property type="match status" value="1"/>
</dbReference>
<dbReference type="AlphaFoldDB" id="G7KQH6"/>
<reference evidence="4" key="3">
    <citation type="submission" date="2015-04" db="UniProtKB">
        <authorList>
            <consortium name="EnsemblPlants"/>
        </authorList>
    </citation>
    <scope>IDENTIFICATION</scope>
    <source>
        <strain evidence="4">cv. Jemalong A17</strain>
    </source>
</reference>
<proteinExistence type="predicted"/>
<keyword evidence="5" id="KW-1185">Reference proteome</keyword>
<dbReference type="Pfam" id="PF00646">
    <property type="entry name" value="F-box"/>
    <property type="match status" value="1"/>
</dbReference>
<dbReference type="InterPro" id="IPR036047">
    <property type="entry name" value="F-box-like_dom_sf"/>
</dbReference>
<evidence type="ECO:0000313" key="4">
    <source>
        <dbReference type="EnsemblPlants" id="AES76970"/>
    </source>
</evidence>
<evidence type="ECO:0000256" key="1">
    <source>
        <dbReference type="SAM" id="Coils"/>
    </source>
</evidence>
<dbReference type="InterPro" id="IPR001810">
    <property type="entry name" value="F-box_dom"/>
</dbReference>
<reference evidence="3 5" key="2">
    <citation type="journal article" date="2014" name="BMC Genomics">
        <title>An improved genome release (version Mt4.0) for the model legume Medicago truncatula.</title>
        <authorList>
            <person name="Tang H."/>
            <person name="Krishnakumar V."/>
            <person name="Bidwell S."/>
            <person name="Rosen B."/>
            <person name="Chan A."/>
            <person name="Zhou S."/>
            <person name="Gentzbittel L."/>
            <person name="Childs K.L."/>
            <person name="Yandell M."/>
            <person name="Gundlach H."/>
            <person name="Mayer K.F."/>
            <person name="Schwartz D.C."/>
            <person name="Town C.D."/>
        </authorList>
    </citation>
    <scope>GENOME REANNOTATION</scope>
    <source>
        <strain evidence="4 5">cv. Jemalong A17</strain>
    </source>
</reference>
<evidence type="ECO:0000313" key="5">
    <source>
        <dbReference type="Proteomes" id="UP000002051"/>
    </source>
</evidence>
<protein>
    <submittedName>
        <fullName evidence="3">BSD domain protein</fullName>
    </submittedName>
</protein>
<dbReference type="HOGENOM" id="CLU_106471_0_0_1"/>
<evidence type="ECO:0000313" key="3">
    <source>
        <dbReference type="EMBL" id="AES76970.1"/>
    </source>
</evidence>
<dbReference type="EnsemblPlants" id="AES76970">
    <property type="protein sequence ID" value="AES76970"/>
    <property type="gene ID" value="MTR_6g090010"/>
</dbReference>